<feature type="non-terminal residue" evidence="5">
    <location>
        <position position="52"/>
    </location>
</feature>
<comment type="subcellular location">
    <subcellularLocation>
        <location evidence="1">Nucleus</location>
    </subcellularLocation>
</comment>
<keyword evidence="3" id="KW-0131">Cell cycle</keyword>
<sequence length="52" mass="6059">NVDDDASIHDKLLWAIHMSGLDDLLKFLACAQSEQQWSFHILEIISLMFRDQ</sequence>
<comment type="caution">
    <text evidence="5">The sequence shown here is derived from an EMBL/GenBank/DDBJ whole genome shotgun (WGS) entry which is preliminary data.</text>
</comment>
<feature type="domain" description="Timeless N-terminal" evidence="4">
    <location>
        <begin position="4"/>
        <end position="52"/>
    </location>
</feature>
<evidence type="ECO:0000259" key="4">
    <source>
        <dbReference type="Pfam" id="PF04821"/>
    </source>
</evidence>
<proteinExistence type="predicted"/>
<evidence type="ECO:0000256" key="2">
    <source>
        <dbReference type="ARBA" id="ARBA00023242"/>
    </source>
</evidence>
<organism evidence="5 6">
    <name type="scientific">Cirrhinus mrigala</name>
    <name type="common">Mrigala</name>
    <dbReference type="NCBI Taxonomy" id="683832"/>
    <lineage>
        <taxon>Eukaryota</taxon>
        <taxon>Metazoa</taxon>
        <taxon>Chordata</taxon>
        <taxon>Craniata</taxon>
        <taxon>Vertebrata</taxon>
        <taxon>Euteleostomi</taxon>
        <taxon>Actinopterygii</taxon>
        <taxon>Neopterygii</taxon>
        <taxon>Teleostei</taxon>
        <taxon>Ostariophysi</taxon>
        <taxon>Cypriniformes</taxon>
        <taxon>Cyprinidae</taxon>
        <taxon>Labeoninae</taxon>
        <taxon>Labeonini</taxon>
        <taxon>Cirrhinus</taxon>
    </lineage>
</organism>
<dbReference type="Proteomes" id="UP001529510">
    <property type="component" value="Unassembled WGS sequence"/>
</dbReference>
<evidence type="ECO:0000313" key="6">
    <source>
        <dbReference type="Proteomes" id="UP001529510"/>
    </source>
</evidence>
<dbReference type="Pfam" id="PF04821">
    <property type="entry name" value="TIMELESS"/>
    <property type="match status" value="1"/>
</dbReference>
<dbReference type="InterPro" id="IPR044998">
    <property type="entry name" value="Timeless"/>
</dbReference>
<name>A0ABD0MQA5_CIRMR</name>
<evidence type="ECO:0000256" key="3">
    <source>
        <dbReference type="ARBA" id="ARBA00023306"/>
    </source>
</evidence>
<dbReference type="PANTHER" id="PTHR22940:SF4">
    <property type="entry name" value="PROTEIN TIMELESS HOMOLOG"/>
    <property type="match status" value="1"/>
</dbReference>
<dbReference type="AlphaFoldDB" id="A0ABD0MQA5"/>
<accession>A0ABD0MQA5</accession>
<evidence type="ECO:0000256" key="1">
    <source>
        <dbReference type="ARBA" id="ARBA00004123"/>
    </source>
</evidence>
<dbReference type="EMBL" id="JAMKFB020000255">
    <property type="protein sequence ID" value="KAL0151297.1"/>
    <property type="molecule type" value="Genomic_DNA"/>
</dbReference>
<dbReference type="InterPro" id="IPR006906">
    <property type="entry name" value="Timeless_N"/>
</dbReference>
<protein>
    <recommendedName>
        <fullName evidence="4">Timeless N-terminal domain-containing protein</fullName>
    </recommendedName>
</protein>
<keyword evidence="6" id="KW-1185">Reference proteome</keyword>
<feature type="non-terminal residue" evidence="5">
    <location>
        <position position="1"/>
    </location>
</feature>
<gene>
    <name evidence="5" type="ORF">M9458_053488</name>
</gene>
<evidence type="ECO:0000313" key="5">
    <source>
        <dbReference type="EMBL" id="KAL0151297.1"/>
    </source>
</evidence>
<reference evidence="5 6" key="1">
    <citation type="submission" date="2024-05" db="EMBL/GenBank/DDBJ databases">
        <title>Genome sequencing and assembly of Indian major carp, Cirrhinus mrigala (Hamilton, 1822).</title>
        <authorList>
            <person name="Mohindra V."/>
            <person name="Chowdhury L.M."/>
            <person name="Lal K."/>
            <person name="Jena J.K."/>
        </authorList>
    </citation>
    <scope>NUCLEOTIDE SEQUENCE [LARGE SCALE GENOMIC DNA]</scope>
    <source>
        <strain evidence="5">CM1030</strain>
        <tissue evidence="5">Blood</tissue>
    </source>
</reference>
<dbReference type="PANTHER" id="PTHR22940">
    <property type="entry name" value="TIMEOUT/TIMELESS-2"/>
    <property type="match status" value="1"/>
</dbReference>
<keyword evidence="2" id="KW-0539">Nucleus</keyword>
<dbReference type="GO" id="GO:0005634">
    <property type="term" value="C:nucleus"/>
    <property type="evidence" value="ECO:0007669"/>
    <property type="project" value="UniProtKB-SubCell"/>
</dbReference>